<keyword evidence="9" id="KW-1185">Reference proteome</keyword>
<feature type="transmembrane region" description="Helical" evidence="7">
    <location>
        <begin position="65"/>
        <end position="83"/>
    </location>
</feature>
<protein>
    <submittedName>
        <fullName evidence="8">AEC family transporter</fullName>
    </submittedName>
</protein>
<dbReference type="RefSeq" id="WP_136339158.1">
    <property type="nucleotide sequence ID" value="NZ_SSMD01000004.1"/>
</dbReference>
<keyword evidence="6 7" id="KW-0472">Membrane</keyword>
<evidence type="ECO:0000256" key="3">
    <source>
        <dbReference type="ARBA" id="ARBA00022475"/>
    </source>
</evidence>
<dbReference type="GO" id="GO:0055085">
    <property type="term" value="P:transmembrane transport"/>
    <property type="evidence" value="ECO:0007669"/>
    <property type="project" value="InterPro"/>
</dbReference>
<comment type="subcellular location">
    <subcellularLocation>
        <location evidence="1">Membrane</location>
        <topology evidence="1">Multi-pass membrane protein</topology>
    </subcellularLocation>
</comment>
<name>A0A4S3MA71_9RHOB</name>
<dbReference type="PANTHER" id="PTHR36838">
    <property type="entry name" value="AUXIN EFFLUX CARRIER FAMILY PROTEIN"/>
    <property type="match status" value="1"/>
</dbReference>
<sequence>MFTVLSITGSIFALIGVGFALARGQIFSAADFATLGRFVVRIALPALILRALLSRPLGEVFDTGYLLAVLFGSLAAFAFQYGWARYIDKESAIASTFRSMGAANGNSGFVGYPVLLLVIPQVAGPALALNMIVENLVMIPLALALAENARGKAAGQTGLVTVIGGRLVRNPIIFALILGAILSALRVPIPSVVSRPIDMLANASSALSLVAIGGMVAAIPLRRIGGAVLSVTLGKLVMHPVLVMLGMVAVRAAGFDVSETMFAAGVLLASVPTMSVYPVLAQQFGEERTASQVMLVVTALSFLTMSGVLALLRL</sequence>
<feature type="transmembrane region" description="Helical" evidence="7">
    <location>
        <begin position="293"/>
        <end position="312"/>
    </location>
</feature>
<dbReference type="PANTHER" id="PTHR36838:SF1">
    <property type="entry name" value="SLR1864 PROTEIN"/>
    <property type="match status" value="1"/>
</dbReference>
<accession>A0A4S3MA71</accession>
<gene>
    <name evidence="8" type="ORF">E7681_10080</name>
</gene>
<keyword evidence="2" id="KW-0813">Transport</keyword>
<organism evidence="8 9">
    <name type="scientific">Thalassobius vesicularis</name>
    <dbReference type="NCBI Taxonomy" id="1294297"/>
    <lineage>
        <taxon>Bacteria</taxon>
        <taxon>Pseudomonadati</taxon>
        <taxon>Pseudomonadota</taxon>
        <taxon>Alphaproteobacteria</taxon>
        <taxon>Rhodobacterales</taxon>
        <taxon>Roseobacteraceae</taxon>
        <taxon>Thalassovita</taxon>
    </lineage>
</organism>
<feature type="transmembrane region" description="Helical" evidence="7">
    <location>
        <begin position="260"/>
        <end position="281"/>
    </location>
</feature>
<keyword evidence="4 7" id="KW-0812">Transmembrane</keyword>
<dbReference type="Pfam" id="PF03547">
    <property type="entry name" value="Mem_trans"/>
    <property type="match status" value="1"/>
</dbReference>
<evidence type="ECO:0000313" key="9">
    <source>
        <dbReference type="Proteomes" id="UP000306113"/>
    </source>
</evidence>
<evidence type="ECO:0000256" key="5">
    <source>
        <dbReference type="ARBA" id="ARBA00022989"/>
    </source>
</evidence>
<feature type="transmembrane region" description="Helical" evidence="7">
    <location>
        <begin position="233"/>
        <end position="254"/>
    </location>
</feature>
<dbReference type="InterPro" id="IPR004776">
    <property type="entry name" value="Mem_transp_PIN-like"/>
</dbReference>
<reference evidence="8 9" key="1">
    <citation type="submission" date="2019-04" db="EMBL/GenBank/DDBJ databases">
        <title>Draft genome sequence of Youngimonas vesicularis.</title>
        <authorList>
            <person name="Hameed A."/>
        </authorList>
    </citation>
    <scope>NUCLEOTIDE SEQUENCE [LARGE SCALE GENOMIC DNA]</scope>
    <source>
        <strain evidence="8 9">CC-AMW-E</strain>
    </source>
</reference>
<dbReference type="GO" id="GO:0016020">
    <property type="term" value="C:membrane"/>
    <property type="evidence" value="ECO:0007669"/>
    <property type="project" value="UniProtKB-SubCell"/>
</dbReference>
<feature type="transmembrane region" description="Helical" evidence="7">
    <location>
        <begin position="122"/>
        <end position="146"/>
    </location>
</feature>
<dbReference type="OrthoDB" id="9810457at2"/>
<feature type="transmembrane region" description="Helical" evidence="7">
    <location>
        <begin position="199"/>
        <end position="221"/>
    </location>
</feature>
<proteinExistence type="predicted"/>
<comment type="caution">
    <text evidence="8">The sequence shown here is derived from an EMBL/GenBank/DDBJ whole genome shotgun (WGS) entry which is preliminary data.</text>
</comment>
<evidence type="ECO:0000256" key="4">
    <source>
        <dbReference type="ARBA" id="ARBA00022692"/>
    </source>
</evidence>
<keyword evidence="5 7" id="KW-1133">Transmembrane helix</keyword>
<dbReference type="EMBL" id="SSMD01000004">
    <property type="protein sequence ID" value="THD73948.1"/>
    <property type="molecule type" value="Genomic_DNA"/>
</dbReference>
<dbReference type="Proteomes" id="UP000306113">
    <property type="component" value="Unassembled WGS sequence"/>
</dbReference>
<evidence type="ECO:0000256" key="6">
    <source>
        <dbReference type="ARBA" id="ARBA00023136"/>
    </source>
</evidence>
<evidence type="ECO:0000256" key="1">
    <source>
        <dbReference type="ARBA" id="ARBA00004141"/>
    </source>
</evidence>
<evidence type="ECO:0000256" key="2">
    <source>
        <dbReference type="ARBA" id="ARBA00022448"/>
    </source>
</evidence>
<evidence type="ECO:0000313" key="8">
    <source>
        <dbReference type="EMBL" id="THD73948.1"/>
    </source>
</evidence>
<keyword evidence="3" id="KW-1003">Cell membrane</keyword>
<dbReference type="AlphaFoldDB" id="A0A4S3MA71"/>
<evidence type="ECO:0000256" key="7">
    <source>
        <dbReference type="SAM" id="Phobius"/>
    </source>
</evidence>
<feature type="transmembrane region" description="Helical" evidence="7">
    <location>
        <begin position="167"/>
        <end position="187"/>
    </location>
</feature>